<gene>
    <name evidence="3" type="ORF">H9705_10900</name>
</gene>
<name>A0A9D2SP24_9FIRM</name>
<dbReference type="PANTHER" id="PTHR43649">
    <property type="entry name" value="ARABINOSE-BINDING PROTEIN-RELATED"/>
    <property type="match status" value="1"/>
</dbReference>
<dbReference type="EMBL" id="DWWU01000045">
    <property type="protein sequence ID" value="HJC16304.1"/>
    <property type="molecule type" value="Genomic_DNA"/>
</dbReference>
<evidence type="ECO:0000256" key="2">
    <source>
        <dbReference type="SAM" id="SignalP"/>
    </source>
</evidence>
<comment type="caution">
    <text evidence="3">The sequence shown here is derived from an EMBL/GenBank/DDBJ whole genome shotgun (WGS) entry which is preliminary data.</text>
</comment>
<dbReference type="SUPFAM" id="SSF53850">
    <property type="entry name" value="Periplasmic binding protein-like II"/>
    <property type="match status" value="1"/>
</dbReference>
<dbReference type="PANTHER" id="PTHR43649:SF33">
    <property type="entry name" value="POLYGALACTURONAN_RHAMNOGALACTURONAN-BINDING PROTEIN YTCQ"/>
    <property type="match status" value="1"/>
</dbReference>
<reference evidence="3" key="1">
    <citation type="journal article" date="2021" name="PeerJ">
        <title>Extensive microbial diversity within the chicken gut microbiome revealed by metagenomics and culture.</title>
        <authorList>
            <person name="Gilroy R."/>
            <person name="Ravi A."/>
            <person name="Getino M."/>
            <person name="Pursley I."/>
            <person name="Horton D.L."/>
            <person name="Alikhan N.F."/>
            <person name="Baker D."/>
            <person name="Gharbi K."/>
            <person name="Hall N."/>
            <person name="Watson M."/>
            <person name="Adriaenssens E.M."/>
            <person name="Foster-Nyarko E."/>
            <person name="Jarju S."/>
            <person name="Secka A."/>
            <person name="Antonio M."/>
            <person name="Oren A."/>
            <person name="Chaudhuri R.R."/>
            <person name="La Ragione R."/>
            <person name="Hildebrand F."/>
            <person name="Pallen M.J."/>
        </authorList>
    </citation>
    <scope>NUCLEOTIDE SEQUENCE</scope>
    <source>
        <strain evidence="3">CHK185-5351</strain>
    </source>
</reference>
<evidence type="ECO:0000313" key="4">
    <source>
        <dbReference type="Proteomes" id="UP000823849"/>
    </source>
</evidence>
<feature type="signal peptide" evidence="2">
    <location>
        <begin position="1"/>
        <end position="22"/>
    </location>
</feature>
<proteinExistence type="predicted"/>
<dbReference type="Proteomes" id="UP000823849">
    <property type="component" value="Unassembled WGS sequence"/>
</dbReference>
<reference evidence="3" key="2">
    <citation type="submission" date="2021-04" db="EMBL/GenBank/DDBJ databases">
        <authorList>
            <person name="Gilroy R."/>
        </authorList>
    </citation>
    <scope>NUCLEOTIDE SEQUENCE</scope>
    <source>
        <strain evidence="3">CHK185-5351</strain>
    </source>
</reference>
<evidence type="ECO:0000256" key="1">
    <source>
        <dbReference type="ARBA" id="ARBA00022729"/>
    </source>
</evidence>
<sequence>MKRKIFALTMAAVMAVSLGACGGGGSTSGSSAAGYEDPEDLSELDYTFGEDTTFYSEEPVSYSLLYSDHENYPYKEDWRLWSAIEEKTNVTFDISLVSRVDYDDKMSVTINAGDAPYIISKAYDETPYVDSGQIVAISDWVQYMPNYMKVVEEWGMEDDLKQLYQSDGKYYKLPGMWKSAAGGYSMVIRKDVFDAAGVDVTELEKNWTWDDFIDALIKVKEYTGADYVWSDQFQGQSAISISAVQYGVTAGWGVGNGTAFDWDNSEFTFADSSDSYKDFVTMWHRMYEEGLLDPESFTQDNEQGAAKFYRGETYVLSANYQNVADMISANRMQDPNAELYFVVYPGGPKGHLQVESSRLENGLMISQNALDELGVEGETYELDDEGNVVLNSDIYYNGINPDATKQLNVDYGFGGGVFAYGGSDWLRFSKFTDGERDWNERIYANTEPRELDPPIMADEMQKEEMNLIQTPLIDYVNASCLQFISGDMDIEADWDEYVSQCESKGSTEYIDMANEIFQDTKDILGME</sequence>
<protein>
    <submittedName>
        <fullName evidence="3">Extracellular solute-binding protein</fullName>
    </submittedName>
</protein>
<evidence type="ECO:0000313" key="3">
    <source>
        <dbReference type="EMBL" id="HJC16304.1"/>
    </source>
</evidence>
<dbReference type="PROSITE" id="PS51257">
    <property type="entry name" value="PROKAR_LIPOPROTEIN"/>
    <property type="match status" value="1"/>
</dbReference>
<organism evidence="3 4">
    <name type="scientific">Candidatus Fusicatenibacter intestinigallinarum</name>
    <dbReference type="NCBI Taxonomy" id="2838598"/>
    <lineage>
        <taxon>Bacteria</taxon>
        <taxon>Bacillati</taxon>
        <taxon>Bacillota</taxon>
        <taxon>Clostridia</taxon>
        <taxon>Lachnospirales</taxon>
        <taxon>Lachnospiraceae</taxon>
        <taxon>Fusicatenibacter</taxon>
    </lineage>
</organism>
<keyword evidence="1 2" id="KW-0732">Signal</keyword>
<dbReference type="AlphaFoldDB" id="A0A9D2SP24"/>
<dbReference type="InterPro" id="IPR050490">
    <property type="entry name" value="Bact_solute-bd_prot1"/>
</dbReference>
<dbReference type="Gene3D" id="3.40.190.10">
    <property type="entry name" value="Periplasmic binding protein-like II"/>
    <property type="match status" value="4"/>
</dbReference>
<accession>A0A9D2SP24</accession>
<feature type="chain" id="PRO_5039645514" evidence="2">
    <location>
        <begin position="23"/>
        <end position="527"/>
    </location>
</feature>